<evidence type="ECO:0000256" key="3">
    <source>
        <dbReference type="ARBA" id="ARBA00022801"/>
    </source>
</evidence>
<dbReference type="Pfam" id="PF00082">
    <property type="entry name" value="Peptidase_S8"/>
    <property type="match status" value="1"/>
</dbReference>
<keyword evidence="4 7" id="KW-0720">Serine protease</keyword>
<organism evidence="11">
    <name type="scientific">Perkinsus marinus (strain ATCC 50983 / TXsc)</name>
    <dbReference type="NCBI Taxonomy" id="423536"/>
    <lineage>
        <taxon>Eukaryota</taxon>
        <taxon>Sar</taxon>
        <taxon>Alveolata</taxon>
        <taxon>Perkinsozoa</taxon>
        <taxon>Perkinsea</taxon>
        <taxon>Perkinsida</taxon>
        <taxon>Perkinsidae</taxon>
        <taxon>Perkinsus</taxon>
    </lineage>
</organism>
<evidence type="ECO:0000256" key="1">
    <source>
        <dbReference type="ARBA" id="ARBA00011073"/>
    </source>
</evidence>
<sequence>MFANVIHLASLAVLAYSERSTLISIKHGADYVDVRHLPEMLRDAGLTPDPKIVAFLDTTEIRSLEYVHTQVVKTSASSIDSGALCSFVTSASRNLALRSECAIDQYAEIFSIPDSDEYDKDLHVNDRDARFQRHLKWMKMGEVWQLLLPHVQRAVKVAVIDFGIDWTDPDFAPLKATLKKRSGGVVDGGWNFVTDSSVLTDPIEHGTHICRLLAAKSNNSVGLAGVAPNVTLVPLQIAIKRRLDLSRVLEAIDMAIDLEVDIVSMSFGFSLDDLTQESRYLLMNALYFLEENDIIFVSAAGNAGIDASQIFPCSYGGPFGICVAFLDDDKKRNVLHEYSNWGDRVDVAAYGTRTLVGRYADGTLQRSSGSSVAAPLVAGLAAILLSMSMEPIMVKRLILLGVEPVKSDTSQTLRVGGGAINPLRTVQEAIRRFI</sequence>
<comment type="catalytic activity">
    <reaction evidence="5">
        <text>Hydrolysis of proteins with broad specificity for peptide bonds, and a preference for a large uncharged residue in P1. Hydrolyzes peptide amides.</text>
        <dbReference type="EC" id="3.4.21.62"/>
    </reaction>
</comment>
<dbReference type="InterPro" id="IPR036852">
    <property type="entry name" value="Peptidase_S8/S53_dom_sf"/>
</dbReference>
<dbReference type="GeneID" id="9060635"/>
<dbReference type="InterPro" id="IPR000209">
    <property type="entry name" value="Peptidase_S8/S53_dom"/>
</dbReference>
<evidence type="ECO:0000259" key="9">
    <source>
        <dbReference type="Pfam" id="PF00082"/>
    </source>
</evidence>
<dbReference type="PROSITE" id="PS51892">
    <property type="entry name" value="SUBTILASE"/>
    <property type="match status" value="1"/>
</dbReference>
<evidence type="ECO:0000256" key="6">
    <source>
        <dbReference type="ARBA" id="ARBA00023619"/>
    </source>
</evidence>
<evidence type="ECO:0000313" key="10">
    <source>
        <dbReference type="EMBL" id="EER11881.1"/>
    </source>
</evidence>
<dbReference type="RefSeq" id="XP_002780086.1">
    <property type="nucleotide sequence ID" value="XM_002780040.1"/>
</dbReference>
<gene>
    <name evidence="10" type="ORF">Pmar_PMAR015589</name>
</gene>
<dbReference type="Proteomes" id="UP000007800">
    <property type="component" value="Unassembled WGS sequence"/>
</dbReference>
<dbReference type="OrthoDB" id="345367at2759"/>
<dbReference type="EC" id="3.4.21.62" evidence="6"/>
<dbReference type="EMBL" id="GG676258">
    <property type="protein sequence ID" value="EER11881.1"/>
    <property type="molecule type" value="Genomic_DNA"/>
</dbReference>
<evidence type="ECO:0000256" key="7">
    <source>
        <dbReference type="PROSITE-ProRule" id="PRU01240"/>
    </source>
</evidence>
<dbReference type="PANTHER" id="PTHR43806:SF11">
    <property type="entry name" value="CEREVISIN-RELATED"/>
    <property type="match status" value="1"/>
</dbReference>
<keyword evidence="11" id="KW-1185">Reference proteome</keyword>
<evidence type="ECO:0000256" key="4">
    <source>
        <dbReference type="ARBA" id="ARBA00022825"/>
    </source>
</evidence>
<proteinExistence type="inferred from homology"/>
<reference evidence="10 11" key="1">
    <citation type="submission" date="2008-07" db="EMBL/GenBank/DDBJ databases">
        <authorList>
            <person name="El-Sayed N."/>
            <person name="Caler E."/>
            <person name="Inman J."/>
            <person name="Amedeo P."/>
            <person name="Hass B."/>
            <person name="Wortman J."/>
        </authorList>
    </citation>
    <scope>NUCLEOTIDE SEQUENCE [LARGE SCALE GENOMIC DNA]</scope>
    <source>
        <strain evidence="11">ATCC 50983 / TXsc</strain>
    </source>
</reference>
<accession>C5KUJ4</accession>
<evidence type="ECO:0000256" key="5">
    <source>
        <dbReference type="ARBA" id="ARBA00023529"/>
    </source>
</evidence>
<dbReference type="OMA" id="REVGHIP"/>
<keyword evidence="8" id="KW-0732">Signal</keyword>
<dbReference type="PRINTS" id="PR00723">
    <property type="entry name" value="SUBTILISIN"/>
</dbReference>
<feature type="signal peptide" evidence="8">
    <location>
        <begin position="1"/>
        <end position="17"/>
    </location>
</feature>
<comment type="similarity">
    <text evidence="1 7">Belongs to the peptidase S8 family.</text>
</comment>
<dbReference type="AlphaFoldDB" id="C5KUJ4"/>
<dbReference type="InParanoid" id="C5KUJ4"/>
<dbReference type="GO" id="GO:0004252">
    <property type="term" value="F:serine-type endopeptidase activity"/>
    <property type="evidence" value="ECO:0007669"/>
    <property type="project" value="UniProtKB-UniRule"/>
</dbReference>
<dbReference type="SUPFAM" id="SSF52743">
    <property type="entry name" value="Subtilisin-like"/>
    <property type="match status" value="1"/>
</dbReference>
<evidence type="ECO:0000313" key="11">
    <source>
        <dbReference type="Proteomes" id="UP000007800"/>
    </source>
</evidence>
<dbReference type="InterPro" id="IPR015500">
    <property type="entry name" value="Peptidase_S8_subtilisin-rel"/>
</dbReference>
<feature type="chain" id="PRO_5002954351" description="subtilisin" evidence="8">
    <location>
        <begin position="18"/>
        <end position="434"/>
    </location>
</feature>
<feature type="domain" description="Peptidase S8/S53" evidence="9">
    <location>
        <begin position="153"/>
        <end position="399"/>
    </location>
</feature>
<feature type="active site" description="Charge relay system" evidence="7">
    <location>
        <position position="161"/>
    </location>
</feature>
<evidence type="ECO:0000256" key="8">
    <source>
        <dbReference type="SAM" id="SignalP"/>
    </source>
</evidence>
<dbReference type="PANTHER" id="PTHR43806">
    <property type="entry name" value="PEPTIDASE S8"/>
    <property type="match status" value="1"/>
</dbReference>
<feature type="active site" description="Charge relay system" evidence="7">
    <location>
        <position position="205"/>
    </location>
</feature>
<feature type="active site" description="Charge relay system" evidence="7">
    <location>
        <position position="371"/>
    </location>
</feature>
<keyword evidence="2 7" id="KW-0645">Protease</keyword>
<evidence type="ECO:0000256" key="2">
    <source>
        <dbReference type="ARBA" id="ARBA00022670"/>
    </source>
</evidence>
<dbReference type="InterPro" id="IPR050131">
    <property type="entry name" value="Peptidase_S8_subtilisin-like"/>
</dbReference>
<dbReference type="GO" id="GO:0006508">
    <property type="term" value="P:proteolysis"/>
    <property type="evidence" value="ECO:0007669"/>
    <property type="project" value="UniProtKB-KW"/>
</dbReference>
<name>C5KUJ4_PERM5</name>
<keyword evidence="3 7" id="KW-0378">Hydrolase</keyword>
<protein>
    <recommendedName>
        <fullName evidence="6">subtilisin</fullName>
        <ecNumber evidence="6">3.4.21.62</ecNumber>
    </recommendedName>
</protein>
<dbReference type="Gene3D" id="3.40.50.200">
    <property type="entry name" value="Peptidase S8/S53 domain"/>
    <property type="match status" value="1"/>
</dbReference>